<evidence type="ECO:0000313" key="1">
    <source>
        <dbReference type="EMBL" id="CAH2000152.1"/>
    </source>
</evidence>
<keyword evidence="2" id="KW-1185">Reference proteome</keyword>
<protein>
    <submittedName>
        <fullName evidence="1">Uncharacterized protein</fullName>
    </submittedName>
</protein>
<dbReference type="Proteomes" id="UP001152888">
    <property type="component" value="Unassembled WGS sequence"/>
</dbReference>
<sequence>MEENNEPLLNWGSSSPDLSHIETLWHEMKKVLRQHPTRTIVYHRTETKASRKMGLLYTKFLPKLG</sequence>
<reference evidence="1" key="1">
    <citation type="submission" date="2022-03" db="EMBL/GenBank/DDBJ databases">
        <authorList>
            <person name="Sayadi A."/>
        </authorList>
    </citation>
    <scope>NUCLEOTIDE SEQUENCE</scope>
</reference>
<dbReference type="InterPro" id="IPR036397">
    <property type="entry name" value="RNaseH_sf"/>
</dbReference>
<dbReference type="OrthoDB" id="6748180at2759"/>
<comment type="caution">
    <text evidence="1">The sequence shown here is derived from an EMBL/GenBank/DDBJ whole genome shotgun (WGS) entry which is preliminary data.</text>
</comment>
<gene>
    <name evidence="1" type="ORF">ACAOBT_LOCUS25384</name>
</gene>
<evidence type="ECO:0000313" key="2">
    <source>
        <dbReference type="Proteomes" id="UP001152888"/>
    </source>
</evidence>
<dbReference type="Gene3D" id="3.30.420.10">
    <property type="entry name" value="Ribonuclease H-like superfamily/Ribonuclease H"/>
    <property type="match status" value="1"/>
</dbReference>
<name>A0A9P0LUH1_ACAOB</name>
<dbReference type="AlphaFoldDB" id="A0A9P0LUH1"/>
<organism evidence="1 2">
    <name type="scientific">Acanthoscelides obtectus</name>
    <name type="common">Bean weevil</name>
    <name type="synonym">Bruchus obtectus</name>
    <dbReference type="NCBI Taxonomy" id="200917"/>
    <lineage>
        <taxon>Eukaryota</taxon>
        <taxon>Metazoa</taxon>
        <taxon>Ecdysozoa</taxon>
        <taxon>Arthropoda</taxon>
        <taxon>Hexapoda</taxon>
        <taxon>Insecta</taxon>
        <taxon>Pterygota</taxon>
        <taxon>Neoptera</taxon>
        <taxon>Endopterygota</taxon>
        <taxon>Coleoptera</taxon>
        <taxon>Polyphaga</taxon>
        <taxon>Cucujiformia</taxon>
        <taxon>Chrysomeloidea</taxon>
        <taxon>Chrysomelidae</taxon>
        <taxon>Bruchinae</taxon>
        <taxon>Bruchini</taxon>
        <taxon>Acanthoscelides</taxon>
    </lineage>
</organism>
<proteinExistence type="predicted"/>
<accession>A0A9P0LUH1</accession>
<dbReference type="EMBL" id="CAKOFQ010007392">
    <property type="protein sequence ID" value="CAH2000152.1"/>
    <property type="molecule type" value="Genomic_DNA"/>
</dbReference>
<dbReference type="GO" id="GO:0003676">
    <property type="term" value="F:nucleic acid binding"/>
    <property type="evidence" value="ECO:0007669"/>
    <property type="project" value="InterPro"/>
</dbReference>